<evidence type="ECO:0000313" key="2">
    <source>
        <dbReference type="Proteomes" id="UP001314170"/>
    </source>
</evidence>
<evidence type="ECO:0000313" key="1">
    <source>
        <dbReference type="EMBL" id="CAK7350933.1"/>
    </source>
</evidence>
<dbReference type="Proteomes" id="UP001314170">
    <property type="component" value="Unassembled WGS sequence"/>
</dbReference>
<reference evidence="1 2" key="1">
    <citation type="submission" date="2024-01" db="EMBL/GenBank/DDBJ databases">
        <authorList>
            <person name="Waweru B."/>
        </authorList>
    </citation>
    <scope>NUCLEOTIDE SEQUENCE [LARGE SCALE GENOMIC DNA]</scope>
</reference>
<dbReference type="EMBL" id="CAWUPB010001184">
    <property type="protein sequence ID" value="CAK7350933.1"/>
    <property type="molecule type" value="Genomic_DNA"/>
</dbReference>
<accession>A0AAV1SHK7</accession>
<gene>
    <name evidence="1" type="ORF">DCAF_LOCUS23600</name>
</gene>
<protein>
    <submittedName>
        <fullName evidence="1">Uncharacterized protein</fullName>
    </submittedName>
</protein>
<dbReference type="AlphaFoldDB" id="A0AAV1SHK7"/>
<name>A0AAV1SHK7_9ROSI</name>
<organism evidence="1 2">
    <name type="scientific">Dovyalis caffra</name>
    <dbReference type="NCBI Taxonomy" id="77055"/>
    <lineage>
        <taxon>Eukaryota</taxon>
        <taxon>Viridiplantae</taxon>
        <taxon>Streptophyta</taxon>
        <taxon>Embryophyta</taxon>
        <taxon>Tracheophyta</taxon>
        <taxon>Spermatophyta</taxon>
        <taxon>Magnoliopsida</taxon>
        <taxon>eudicotyledons</taxon>
        <taxon>Gunneridae</taxon>
        <taxon>Pentapetalae</taxon>
        <taxon>rosids</taxon>
        <taxon>fabids</taxon>
        <taxon>Malpighiales</taxon>
        <taxon>Salicaceae</taxon>
        <taxon>Flacourtieae</taxon>
        <taxon>Dovyalis</taxon>
    </lineage>
</organism>
<comment type="caution">
    <text evidence="1">The sequence shown here is derived from an EMBL/GenBank/DDBJ whole genome shotgun (WGS) entry which is preliminary data.</text>
</comment>
<keyword evidence="2" id="KW-1185">Reference proteome</keyword>
<proteinExistence type="predicted"/>
<sequence length="161" mass="18311">MPKKFDEGLSSHRCAMLREYEVSQELVVGVRAGVIQPYSRAGLSSPPSRPGQEERGLVLDVEGLLNRERKGFGWIFGDRMDEVFGVYTRQALVFFAYERMRLLGRGFFFLVFLRLDEKSGHGSVVPVVAVLGERMVDLRCVPAEFSKVGLWRDWSPGLWLL</sequence>